<dbReference type="Proteomes" id="UP000077748">
    <property type="component" value="Chromosome"/>
</dbReference>
<dbReference type="EMBL" id="CP015878">
    <property type="protein sequence ID" value="ANI16651.1"/>
    <property type="molecule type" value="Genomic_DNA"/>
</dbReference>
<name>A0A1A9KGU3_9PSED</name>
<evidence type="ECO:0000313" key="2">
    <source>
        <dbReference type="EMBL" id="ANI16651.1"/>
    </source>
</evidence>
<evidence type="ECO:0000313" key="3">
    <source>
        <dbReference type="Proteomes" id="UP000077748"/>
    </source>
</evidence>
<dbReference type="Pfam" id="PF04865">
    <property type="entry name" value="Baseplate_J"/>
    <property type="match status" value="1"/>
</dbReference>
<protein>
    <recommendedName>
        <fullName evidence="1">Baseplate protein J-like barrel domain-containing protein</fullName>
    </recommendedName>
</protein>
<evidence type="ECO:0000259" key="1">
    <source>
        <dbReference type="Pfam" id="PF04865"/>
    </source>
</evidence>
<sequence>MTSNVPSVVIDANGIALPQETDILTGVQADINQAFGGGVNPGLTTPQGQIAQTTTAIIGDKNDQIAEVINNVDPDKADGRWQDAIGRIYFLERIAASGTVVTGTCTGLVGTVIPAGSAAQDTNGYIYFSLADATIPTSGSVDIDFQNSTTGPIACPIGNLAKIYSAVPGWDRVENLAAGTLGTDVESRADFEYRRKLSVAANGVNSTQSILGRVLAVSDVLDAYVVDNPSGSVVNYGATSYPLAAHSVYVAVVGGAAADVAAAIWMKKSLGCNYNGDTSYVIEDSEGYEKPYPQYTVTWKTPDATPAFFKIQIATDPLLPANIVDLVRTAVVNSFNGADGGSRARIGSTIYAGRYYAGVAAVNANVNIESITMGFTSAAAAVSLAFGIDQRPTLDSSNIQVLLV</sequence>
<dbReference type="RefSeq" id="WP_064583942.1">
    <property type="nucleotide sequence ID" value="NZ_CP015878.1"/>
</dbReference>
<accession>A0A1A9KGU3</accession>
<feature type="domain" description="Baseplate protein J-like barrel" evidence="1">
    <location>
        <begin position="104"/>
        <end position="181"/>
    </location>
</feature>
<organism evidence="2 3">
    <name type="scientific">Pseudomonas citronellolis</name>
    <dbReference type="NCBI Taxonomy" id="53408"/>
    <lineage>
        <taxon>Bacteria</taxon>
        <taxon>Pseudomonadati</taxon>
        <taxon>Pseudomonadota</taxon>
        <taxon>Gammaproteobacteria</taxon>
        <taxon>Pseudomonadales</taxon>
        <taxon>Pseudomonadaceae</taxon>
        <taxon>Pseudomonas</taxon>
    </lineage>
</organism>
<reference evidence="2 3" key="1">
    <citation type="submission" date="2016-05" db="EMBL/GenBank/DDBJ databases">
        <title>Genome Sequence of Pseudomonas citronellolis Strain SJTE-3, an Estrogens and Persistent Organic Pollutants degradation strain.</title>
        <authorList>
            <person name="Liang R."/>
        </authorList>
    </citation>
    <scope>NUCLEOTIDE SEQUENCE [LARGE SCALE GENOMIC DNA]</scope>
    <source>
        <strain evidence="2 3">SJTE-3</strain>
    </source>
</reference>
<proteinExistence type="predicted"/>
<dbReference type="AlphaFoldDB" id="A0A1A9KGU3"/>
<gene>
    <name evidence="2" type="ORF">A9C11_22965</name>
</gene>
<dbReference type="InterPro" id="IPR006949">
    <property type="entry name" value="Barrel_Baseplate_J-like"/>
</dbReference>